<dbReference type="eggNOG" id="ENOG5030I5N">
    <property type="taxonomic scope" value="Bacteria"/>
</dbReference>
<keyword evidence="3" id="KW-1185">Reference proteome</keyword>
<protein>
    <recommendedName>
        <fullName evidence="4">DUF4839 domain-containing protein</fullName>
    </recommendedName>
</protein>
<organism evidence="2 3">
    <name type="scientific">Bifidobacterium moukalabense DSM 27321</name>
    <dbReference type="NCBI Taxonomy" id="1435051"/>
    <lineage>
        <taxon>Bacteria</taxon>
        <taxon>Bacillati</taxon>
        <taxon>Actinomycetota</taxon>
        <taxon>Actinomycetes</taxon>
        <taxon>Bifidobacteriales</taxon>
        <taxon>Bifidobacteriaceae</taxon>
        <taxon>Bifidobacterium</taxon>
    </lineage>
</organism>
<comment type="caution">
    <text evidence="2">The sequence shown here is derived from an EMBL/GenBank/DDBJ whole genome shotgun (WGS) entry which is preliminary data.</text>
</comment>
<dbReference type="Pfam" id="PF16127">
    <property type="entry name" value="DUF4839"/>
    <property type="match status" value="1"/>
</dbReference>
<sequence>MTVRKNETTSSKESQQQEFQQQPDSDGVITTANNPEFAALLALKDPDDSSVAAFAEKYKGRTTFDDNIANVIPSDEHPRFLLDYTLVYGGDYNTDSVSGPNFRFEGIIWSDFHNGSVGLSSFVHEGQNIHVKATVDKYNPDNGLFKLELVEMTAR</sequence>
<dbReference type="STRING" id="1435051.BMOU_1150"/>
<reference evidence="2 3" key="1">
    <citation type="journal article" date="2014" name="Genome Announc.">
        <title>The Genome Sequence of Bifidobacterium moukalabense DSM 27321 Highlights the Close Phylogenetic Relatedness with the Bifidobacterium dentium Taxon.</title>
        <authorList>
            <person name="Lugli G.A."/>
            <person name="Duranti S."/>
            <person name="Milani C."/>
            <person name="Turroni F."/>
            <person name="Viappiani A."/>
            <person name="Mangifesta M."/>
            <person name="van Sinderen D."/>
            <person name="Ventura M."/>
        </authorList>
    </citation>
    <scope>NUCLEOTIDE SEQUENCE [LARGE SCALE GENOMIC DNA]</scope>
    <source>
        <strain evidence="2 3">DSM 27321</strain>
    </source>
</reference>
<dbReference type="PATRIC" id="fig|1435051.3.peg.1126"/>
<dbReference type="AlphaFoldDB" id="W4N9B0"/>
<evidence type="ECO:0000313" key="2">
    <source>
        <dbReference type="EMBL" id="ETY71642.1"/>
    </source>
</evidence>
<feature type="compositionally biased region" description="Low complexity" evidence="1">
    <location>
        <begin position="8"/>
        <end position="22"/>
    </location>
</feature>
<evidence type="ECO:0000256" key="1">
    <source>
        <dbReference type="SAM" id="MobiDB-lite"/>
    </source>
</evidence>
<gene>
    <name evidence="2" type="ORF">BMOU_1150</name>
</gene>
<dbReference type="GeneID" id="97502388"/>
<dbReference type="Proteomes" id="UP000019155">
    <property type="component" value="Unassembled WGS sequence"/>
</dbReference>
<name>W4N9B0_9BIFI</name>
<evidence type="ECO:0000313" key="3">
    <source>
        <dbReference type="Proteomes" id="UP000019155"/>
    </source>
</evidence>
<proteinExistence type="predicted"/>
<dbReference type="OrthoDB" id="3240480at2"/>
<dbReference type="RefSeq" id="WP_034875655.1">
    <property type="nucleotide sequence ID" value="NZ_AZMV01000004.1"/>
</dbReference>
<dbReference type="EMBL" id="AZMV01000004">
    <property type="protein sequence ID" value="ETY71642.1"/>
    <property type="molecule type" value="Genomic_DNA"/>
</dbReference>
<feature type="region of interest" description="Disordered" evidence="1">
    <location>
        <begin position="1"/>
        <end position="31"/>
    </location>
</feature>
<evidence type="ECO:0008006" key="4">
    <source>
        <dbReference type="Google" id="ProtNLM"/>
    </source>
</evidence>
<dbReference type="InterPro" id="IPR032290">
    <property type="entry name" value="DUF4839"/>
</dbReference>
<accession>W4N9B0</accession>